<reference evidence="8" key="6">
    <citation type="submission" date="2011-05" db="EMBL/GenBank/DDBJ databases">
        <title>Complete sequence of Collimonas fungivorans Ter331.</title>
        <authorList>
            <person name="Leveau J.H."/>
        </authorList>
    </citation>
    <scope>NUCLEOTIDE SEQUENCE [LARGE SCALE GENOMIC DNA]</scope>
    <source>
        <strain evidence="8">Ter331</strain>
    </source>
</reference>
<keyword evidence="3 6" id="KW-0812">Transmembrane</keyword>
<dbReference type="STRING" id="1005048.CFU_4407"/>
<evidence type="ECO:0000313" key="8">
    <source>
        <dbReference type="Proteomes" id="UP000008392"/>
    </source>
</evidence>
<sequence>MSGAAMSMNAIVNKKIGYGLLLAAALAAPFGIYPVFLMKIICFALFACAFNLLIGFTGLLSFGHAAFFGGAGYIAGYALQTLGLPTEVGLLAGTATGALIGLVMGSLAIRRQGIYFTMITLALAQMLYFVCLQMPFTGGEDGLQGVPRGHLLGFIDLGSDLTLYYVVLAIAVAGFALIMRTVNSPFGQVLKAIKENEPRAISLGYDVNRYKLLAFVLSAALSGLAGSTKTLVLGFETLTDVHWTMSGLVVLMTLVGGLGTIIGPIVGALIIIVLENKLGDIGNWLASVTHIDWFNGLGESVTIVTGFIFIVCVLAFRRGIVGEISALLKRSSRTG</sequence>
<reference evidence="7 8" key="2">
    <citation type="journal article" date="2006" name="J. Microbiol. Methods">
        <title>Genomic flank-sequencing of plasposon insertion sites for rapid identification of functional genes.</title>
        <authorList>
            <person name="Leveau J.H."/>
            <person name="Gerards S."/>
            <person name="Fritsche K."/>
            <person name="Zondag G."/>
            <person name="van Veen J.A."/>
        </authorList>
    </citation>
    <scope>NUCLEOTIDE SEQUENCE [LARGE SCALE GENOMIC DNA]</scope>
    <source>
        <strain evidence="7 8">Ter331</strain>
    </source>
</reference>
<dbReference type="CDD" id="cd06581">
    <property type="entry name" value="TM_PBP1_LivM_like"/>
    <property type="match status" value="1"/>
</dbReference>
<evidence type="ECO:0000256" key="2">
    <source>
        <dbReference type="ARBA" id="ARBA00022475"/>
    </source>
</evidence>
<dbReference type="KEGG" id="cfu:CFU_4407"/>
<reference evidence="7 8" key="5">
    <citation type="journal article" date="2011" name="ISME J.">
        <title>Dual transcriptional profiling of a bacterial/fungal confrontation: Collimonas fungivorans versus Aspergillus niger.</title>
        <authorList>
            <person name="Mela F."/>
            <person name="Fritsche K."/>
            <person name="de Boer W."/>
            <person name="van Veen J.A."/>
            <person name="de Graaff L.H."/>
            <person name="van den Berg M."/>
            <person name="Leveau J.H."/>
        </authorList>
    </citation>
    <scope>NUCLEOTIDE SEQUENCE [LARGE SCALE GENOMIC DNA]</scope>
    <source>
        <strain evidence="7 8">Ter331</strain>
    </source>
</reference>
<reference evidence="7 8" key="4">
    <citation type="journal article" date="2010" name="Environ. Microbiol.">
        <title>The bacterial genus Collimonas: mycophagy, weathering and other adaptive solutions to life in oligotrophic soil environments.</title>
        <authorList>
            <person name="Leveau J.H."/>
            <person name="Uroz S."/>
            <person name="de Boer W."/>
        </authorList>
    </citation>
    <scope>NUCLEOTIDE SEQUENCE [LARGE SCALE GENOMIC DNA]</scope>
    <source>
        <strain evidence="7 8">Ter331</strain>
    </source>
</reference>
<evidence type="ECO:0000256" key="6">
    <source>
        <dbReference type="SAM" id="Phobius"/>
    </source>
</evidence>
<evidence type="ECO:0000256" key="5">
    <source>
        <dbReference type="ARBA" id="ARBA00023136"/>
    </source>
</evidence>
<keyword evidence="5 6" id="KW-0472">Membrane</keyword>
<organism evidence="7 8">
    <name type="scientific">Collimonas fungivorans (strain Ter331)</name>
    <dbReference type="NCBI Taxonomy" id="1005048"/>
    <lineage>
        <taxon>Bacteria</taxon>
        <taxon>Pseudomonadati</taxon>
        <taxon>Pseudomonadota</taxon>
        <taxon>Betaproteobacteria</taxon>
        <taxon>Burkholderiales</taxon>
        <taxon>Oxalobacteraceae</taxon>
        <taxon>Collimonas</taxon>
    </lineage>
</organism>
<evidence type="ECO:0000313" key="7">
    <source>
        <dbReference type="EMBL" id="AEK64228.1"/>
    </source>
</evidence>
<feature type="transmembrane region" description="Helical" evidence="6">
    <location>
        <begin position="43"/>
        <end position="68"/>
    </location>
</feature>
<gene>
    <name evidence="7" type="ordered locus">CFU_4407</name>
</gene>
<dbReference type="Pfam" id="PF02653">
    <property type="entry name" value="BPD_transp_2"/>
    <property type="match status" value="1"/>
</dbReference>
<dbReference type="Proteomes" id="UP000008392">
    <property type="component" value="Chromosome"/>
</dbReference>
<feature type="transmembrane region" description="Helical" evidence="6">
    <location>
        <begin position="88"/>
        <end position="107"/>
    </location>
</feature>
<dbReference type="InterPro" id="IPR043428">
    <property type="entry name" value="LivM-like"/>
</dbReference>
<dbReference type="PANTHER" id="PTHR30482">
    <property type="entry name" value="HIGH-AFFINITY BRANCHED-CHAIN AMINO ACID TRANSPORT SYSTEM PERMEASE"/>
    <property type="match status" value="1"/>
</dbReference>
<reference evidence="7 8" key="1">
    <citation type="journal article" date="2004" name="Environ. Microbiol.">
        <title>Phylogeny-function analysis of (meta)genomic libraries: screening for expression of ribosomal RNA genes by large-insert library fluorescent in situ hybridization (LIL-FISH).</title>
        <authorList>
            <person name="Leveau J.H."/>
            <person name="Gerards S."/>
            <person name="de Boer W."/>
            <person name="van Veen J.A."/>
        </authorList>
    </citation>
    <scope>NUCLEOTIDE SEQUENCE [LARGE SCALE GENOMIC DNA]</scope>
    <source>
        <strain evidence="7 8">Ter331</strain>
    </source>
</reference>
<proteinExistence type="predicted"/>
<reference evidence="7 8" key="3">
    <citation type="journal article" date="2008" name="FEMS Microbiol. Ecol.">
        <title>Identification and characterization of genes underlying chitinolysis in Collimonas fungivorans Ter331.</title>
        <authorList>
            <person name="Fritsche K."/>
            <person name="de Boer W."/>
            <person name="Gerards S."/>
            <person name="van den Berg M."/>
            <person name="van Veen J.A."/>
            <person name="Leveau J.H."/>
        </authorList>
    </citation>
    <scope>NUCLEOTIDE SEQUENCE [LARGE SCALE GENOMIC DNA]</scope>
    <source>
        <strain evidence="7 8">Ter331</strain>
    </source>
</reference>
<feature type="transmembrane region" description="Helical" evidence="6">
    <location>
        <begin position="162"/>
        <end position="182"/>
    </location>
</feature>
<evidence type="ECO:0000256" key="3">
    <source>
        <dbReference type="ARBA" id="ARBA00022692"/>
    </source>
</evidence>
<dbReference type="GO" id="GO:0015658">
    <property type="term" value="F:branched-chain amino acid transmembrane transporter activity"/>
    <property type="evidence" value="ECO:0007669"/>
    <property type="project" value="InterPro"/>
</dbReference>
<name>G0AEM0_COLFT</name>
<evidence type="ECO:0000256" key="4">
    <source>
        <dbReference type="ARBA" id="ARBA00022989"/>
    </source>
</evidence>
<dbReference type="EMBL" id="CP002745">
    <property type="protein sequence ID" value="AEK64228.1"/>
    <property type="molecule type" value="Genomic_DNA"/>
</dbReference>
<accession>G0AEM0</accession>
<dbReference type="GO" id="GO:0005886">
    <property type="term" value="C:plasma membrane"/>
    <property type="evidence" value="ECO:0007669"/>
    <property type="project" value="UniProtKB-SubCell"/>
</dbReference>
<dbReference type="HOGENOM" id="CLU_031365_0_1_4"/>
<feature type="transmembrane region" description="Helical" evidence="6">
    <location>
        <begin position="16"/>
        <end position="36"/>
    </location>
</feature>
<feature type="transmembrane region" description="Helical" evidence="6">
    <location>
        <begin position="293"/>
        <end position="316"/>
    </location>
</feature>
<keyword evidence="2" id="KW-1003">Cell membrane</keyword>
<keyword evidence="8" id="KW-1185">Reference proteome</keyword>
<keyword evidence="4 6" id="KW-1133">Transmembrane helix</keyword>
<protein>
    <submittedName>
        <fullName evidence="7">ABC-type branched-chain amino acid transport system, permease component</fullName>
    </submittedName>
</protein>
<feature type="transmembrane region" description="Helical" evidence="6">
    <location>
        <begin position="114"/>
        <end position="136"/>
    </location>
</feature>
<dbReference type="eggNOG" id="COG4177">
    <property type="taxonomic scope" value="Bacteria"/>
</dbReference>
<feature type="transmembrane region" description="Helical" evidence="6">
    <location>
        <begin position="248"/>
        <end position="273"/>
    </location>
</feature>
<comment type="subcellular location">
    <subcellularLocation>
        <location evidence="1">Cell membrane</location>
        <topology evidence="1">Multi-pass membrane protein</topology>
    </subcellularLocation>
</comment>
<dbReference type="PANTHER" id="PTHR30482:SF17">
    <property type="entry name" value="ABC TRANSPORTER ATP-BINDING PROTEIN"/>
    <property type="match status" value="1"/>
</dbReference>
<evidence type="ECO:0000256" key="1">
    <source>
        <dbReference type="ARBA" id="ARBA00004651"/>
    </source>
</evidence>
<dbReference type="InterPro" id="IPR001851">
    <property type="entry name" value="ABC_transp_permease"/>
</dbReference>
<dbReference type="AlphaFoldDB" id="G0AEM0"/>